<feature type="transmembrane region" description="Helical" evidence="7">
    <location>
        <begin position="84"/>
        <end position="108"/>
    </location>
</feature>
<organism evidence="9 10">
    <name type="scientific">Anaeramoeba flamelloides</name>
    <dbReference type="NCBI Taxonomy" id="1746091"/>
    <lineage>
        <taxon>Eukaryota</taxon>
        <taxon>Metamonada</taxon>
        <taxon>Anaeramoebidae</taxon>
        <taxon>Anaeramoeba</taxon>
    </lineage>
</organism>
<evidence type="ECO:0000256" key="2">
    <source>
        <dbReference type="ARBA" id="ARBA00022448"/>
    </source>
</evidence>
<dbReference type="Pfam" id="PF01384">
    <property type="entry name" value="PHO4"/>
    <property type="match status" value="1"/>
</dbReference>
<evidence type="ECO:0000256" key="5">
    <source>
        <dbReference type="ARBA" id="ARBA00022989"/>
    </source>
</evidence>
<feature type="region of interest" description="Disordered" evidence="8">
    <location>
        <begin position="332"/>
        <end position="416"/>
    </location>
</feature>
<feature type="compositionally biased region" description="Basic and acidic residues" evidence="8">
    <location>
        <begin position="653"/>
        <end position="671"/>
    </location>
</feature>
<evidence type="ECO:0000256" key="6">
    <source>
        <dbReference type="ARBA" id="ARBA00023136"/>
    </source>
</evidence>
<name>A0ABQ8XGV7_9EUKA</name>
<gene>
    <name evidence="9" type="ORF">M0813_05597</name>
</gene>
<feature type="compositionally biased region" description="Basic and acidic residues" evidence="8">
    <location>
        <begin position="441"/>
        <end position="453"/>
    </location>
</feature>
<sequence>MDIVLLYLILGIIFLFLLAVGIGSNDAANSLGTPVGSKALKLKTALWLGSIFEILGVTTIGQFVSQTVRTGIVDPAFYGGQETVYALGMFSALVGATFWLFTASYLALPVSTTHSIVGGILGFALYLNGGVGANTSKIGNIALSWVISPVSGFVVSYSLGKIIRKTILKYDVGKSNKKAIKYFPWHFSFTVSTMIIFIFESVLKSFSLGLELYVFLLIFVGSFIVLFFFGKKWLLPKYLSRYKIDEDEDLDFIDDREAIEDILFQASNVQINEDLHYEDLTQNYLQDGDGDGDLEENLHYTDHPQYENMEIDHYQGTLPTIQDMTVDGSLSEELESTSILKKTNKNKNKNKSQNENENRNRNKNKNKKGKNTSDEESETSSQFKSEEHSSDSSQTQSGGTLDTDPTEPYNPENKNEDQIKKISESGLFLNVDKWVSYSDNSSHDSDSNEENRKLMKSQGAKLDNMESNKKKHKKKVSSVPKKTKTKTKKKTKTKQKGKTPHPSSVPPPKKSWEKVKFADYRVHTPKSFRIIENDDNEVLEENKMLDLNLNLQQLHPTLEGRLSSSSSLDSSNDFDEHDLGFPLKELDSKKGEGSSSSSESSLIYSSSSDSSRSSSSNVSTEKNNEGDGKKKRKKRNKLKIWKKKSNKKKKNKKDKEKDHDLEDGREKDEKKNKWKTLTLNDDVQYKKYKQFSNSKKLNPYDIEVKKLGNGMKLFLILQVFCSLFIAFGHGGNGLANSTAPLSSIIGIYQEGSATAPVSSNLYVLLGAGISASIGLMTIGKRVLLTVGNKITLLTPTGGYCAQLACALTTVIASRLGMPISTTHILIGSVMGIGVSRVGWKKGVNGKMIGRIILSWLVTLPIAGFTSLLLFSLMRPTAQNCS</sequence>
<feature type="region of interest" description="Disordered" evidence="8">
    <location>
        <begin position="561"/>
        <end position="672"/>
    </location>
</feature>
<evidence type="ECO:0000313" key="10">
    <source>
        <dbReference type="Proteomes" id="UP001150062"/>
    </source>
</evidence>
<dbReference type="Proteomes" id="UP001150062">
    <property type="component" value="Unassembled WGS sequence"/>
</dbReference>
<feature type="transmembrane region" description="Helical" evidence="7">
    <location>
        <begin position="138"/>
        <end position="159"/>
    </location>
</feature>
<comment type="similarity">
    <text evidence="7">Belongs to the inorganic phosphate transporter (PiT) (TC 2.A.20) family.</text>
</comment>
<comment type="caution">
    <text evidence="9">The sequence shown here is derived from an EMBL/GenBank/DDBJ whole genome shotgun (WGS) entry which is preliminary data.</text>
</comment>
<evidence type="ECO:0000256" key="4">
    <source>
        <dbReference type="ARBA" id="ARBA00022692"/>
    </source>
</evidence>
<dbReference type="InterPro" id="IPR001204">
    <property type="entry name" value="Phos_transporter"/>
</dbReference>
<feature type="transmembrane region" description="Helical" evidence="7">
    <location>
        <begin position="713"/>
        <end position="731"/>
    </location>
</feature>
<keyword evidence="5 7" id="KW-1133">Transmembrane helix</keyword>
<evidence type="ECO:0000256" key="3">
    <source>
        <dbReference type="ARBA" id="ARBA00022592"/>
    </source>
</evidence>
<evidence type="ECO:0000313" key="9">
    <source>
        <dbReference type="EMBL" id="KAJ6231865.1"/>
    </source>
</evidence>
<feature type="transmembrane region" description="Helical" evidence="7">
    <location>
        <begin position="180"/>
        <end position="200"/>
    </location>
</feature>
<dbReference type="EMBL" id="JAOAOG010000298">
    <property type="protein sequence ID" value="KAJ6231865.1"/>
    <property type="molecule type" value="Genomic_DNA"/>
</dbReference>
<feature type="compositionally biased region" description="Low complexity" evidence="8">
    <location>
        <begin position="562"/>
        <end position="571"/>
    </location>
</feature>
<feature type="transmembrane region" description="Helical" evidence="7">
    <location>
        <begin position="790"/>
        <end position="813"/>
    </location>
</feature>
<feature type="transmembrane region" description="Helical" evidence="7">
    <location>
        <begin position="819"/>
        <end position="839"/>
    </location>
</feature>
<comment type="subcellular location">
    <subcellularLocation>
        <location evidence="1 7">Membrane</location>
        <topology evidence="1 7">Multi-pass membrane protein</topology>
    </subcellularLocation>
</comment>
<evidence type="ECO:0000256" key="7">
    <source>
        <dbReference type="RuleBase" id="RU363058"/>
    </source>
</evidence>
<accession>A0ABQ8XGV7</accession>
<feature type="transmembrane region" description="Helical" evidence="7">
    <location>
        <begin position="115"/>
        <end position="132"/>
    </location>
</feature>
<keyword evidence="2 7" id="KW-0813">Transport</keyword>
<keyword evidence="4 7" id="KW-0812">Transmembrane</keyword>
<feature type="compositionally biased region" description="Low complexity" evidence="8">
    <location>
        <begin position="594"/>
        <end position="619"/>
    </location>
</feature>
<feature type="compositionally biased region" description="Basic residues" evidence="8">
    <location>
        <begin position="469"/>
        <end position="499"/>
    </location>
</feature>
<comment type="function">
    <text evidence="7">Sodium-phosphate symporter.</text>
</comment>
<feature type="compositionally biased region" description="Basic residues" evidence="8">
    <location>
        <begin position="629"/>
        <end position="652"/>
    </location>
</feature>
<feature type="transmembrane region" description="Helical" evidence="7">
    <location>
        <begin position="6"/>
        <end position="24"/>
    </location>
</feature>
<evidence type="ECO:0000256" key="1">
    <source>
        <dbReference type="ARBA" id="ARBA00004141"/>
    </source>
</evidence>
<reference evidence="9" key="1">
    <citation type="submission" date="2022-08" db="EMBL/GenBank/DDBJ databases">
        <title>Novel sulfate-reducing endosymbionts in the free-living metamonad Anaeramoeba.</title>
        <authorList>
            <person name="Jerlstrom-Hultqvist J."/>
            <person name="Cepicka I."/>
            <person name="Gallot-Lavallee L."/>
            <person name="Salas-Leiva D."/>
            <person name="Curtis B.A."/>
            <person name="Zahonova K."/>
            <person name="Pipaliya S."/>
            <person name="Dacks J."/>
            <person name="Roger A.J."/>
        </authorList>
    </citation>
    <scope>NUCLEOTIDE SEQUENCE</scope>
    <source>
        <strain evidence="9">Schooner1</strain>
    </source>
</reference>
<feature type="transmembrane region" description="Helical" evidence="7">
    <location>
        <begin position="212"/>
        <end position="230"/>
    </location>
</feature>
<feature type="region of interest" description="Disordered" evidence="8">
    <location>
        <begin position="438"/>
        <end position="515"/>
    </location>
</feature>
<keyword evidence="3 7" id="KW-0592">Phosphate transport</keyword>
<feature type="transmembrane region" description="Helical" evidence="7">
    <location>
        <begin position="45"/>
        <end position="64"/>
    </location>
</feature>
<feature type="transmembrane region" description="Helical" evidence="7">
    <location>
        <begin position="761"/>
        <end position="778"/>
    </location>
</feature>
<dbReference type="PANTHER" id="PTHR11101">
    <property type="entry name" value="PHOSPHATE TRANSPORTER"/>
    <property type="match status" value="1"/>
</dbReference>
<feature type="transmembrane region" description="Helical" evidence="7">
    <location>
        <begin position="851"/>
        <end position="873"/>
    </location>
</feature>
<proteinExistence type="inferred from homology"/>
<keyword evidence="10" id="KW-1185">Reference proteome</keyword>
<evidence type="ECO:0000256" key="8">
    <source>
        <dbReference type="SAM" id="MobiDB-lite"/>
    </source>
</evidence>
<dbReference type="PANTHER" id="PTHR11101:SF80">
    <property type="entry name" value="PHOSPHATE TRANSPORTER"/>
    <property type="match status" value="1"/>
</dbReference>
<protein>
    <recommendedName>
        <fullName evidence="7">Phosphate transporter</fullName>
    </recommendedName>
</protein>
<keyword evidence="6 7" id="KW-0472">Membrane</keyword>
<feature type="compositionally biased region" description="Basic residues" evidence="8">
    <location>
        <begin position="361"/>
        <end position="370"/>
    </location>
</feature>